<dbReference type="RefSeq" id="WP_013991680.1">
    <property type="nucleotide sequence ID" value="NC_015844.1"/>
</dbReference>
<keyword evidence="1" id="KW-1133">Transmembrane helix</keyword>
<dbReference type="AlphaFoldDB" id="G0L0E9"/>
<keyword evidence="1" id="KW-0812">Transmembrane</keyword>
<evidence type="ECO:0000313" key="3">
    <source>
        <dbReference type="EMBL" id="CAZ94367.1"/>
    </source>
</evidence>
<proteinExistence type="predicted"/>
<sequence length="69" mass="7712">MKTNMGRTDRIIRLIFAIIVGVLFWQHAIGGILAYVLLAIAAIFVITSFIGFCPLYTLFGFSSCKIKEK</sequence>
<dbReference type="KEGG" id="zga:ZOBELLIA_294"/>
<feature type="transmembrane region" description="Helical" evidence="1">
    <location>
        <begin position="35"/>
        <end position="59"/>
    </location>
</feature>
<dbReference type="HOGENOM" id="CLU_176022_3_0_10"/>
<evidence type="ECO:0000313" key="4">
    <source>
        <dbReference type="Proteomes" id="UP000008898"/>
    </source>
</evidence>
<accession>G0L0E9</accession>
<organism evidence="3 4">
    <name type="scientific">Zobellia galactanivorans (strain DSM 12802 / CCUG 47099 / CIP 106680 / NCIMB 13871 / Dsij)</name>
    <dbReference type="NCBI Taxonomy" id="63186"/>
    <lineage>
        <taxon>Bacteria</taxon>
        <taxon>Pseudomonadati</taxon>
        <taxon>Bacteroidota</taxon>
        <taxon>Flavobacteriia</taxon>
        <taxon>Flavobacteriales</taxon>
        <taxon>Flavobacteriaceae</taxon>
        <taxon>Zobellia</taxon>
    </lineage>
</organism>
<keyword evidence="4" id="KW-1185">Reference proteome</keyword>
<keyword evidence="1" id="KW-0472">Membrane</keyword>
<feature type="transmembrane region" description="Helical" evidence="1">
    <location>
        <begin position="12"/>
        <end position="29"/>
    </location>
</feature>
<protein>
    <submittedName>
        <fullName evidence="3">Conserved hypothetical membrane protein</fullName>
    </submittedName>
</protein>
<reference evidence="4" key="1">
    <citation type="submission" date="2009-07" db="EMBL/GenBank/DDBJ databases">
        <title>Complete genome sequence of Zobellia galactanivorans Dsij.</title>
        <authorList>
            <consortium name="Genoscope - CEA"/>
        </authorList>
    </citation>
    <scope>NUCLEOTIDE SEQUENCE [LARGE SCALE GENOMIC DNA]</scope>
    <source>
        <strain evidence="4">DSM 12802 / CCUG 47099 / CIP 106680 / NCIMB 13871 / Dsij</strain>
    </source>
</reference>
<dbReference type="PATRIC" id="fig|63186.3.peg.295"/>
<evidence type="ECO:0000256" key="1">
    <source>
        <dbReference type="SAM" id="Phobius"/>
    </source>
</evidence>
<dbReference type="EMBL" id="FP476056">
    <property type="protein sequence ID" value="CAZ94367.1"/>
    <property type="molecule type" value="Genomic_DNA"/>
</dbReference>
<gene>
    <name evidence="3" type="ordered locus">zobellia_294</name>
</gene>
<feature type="domain" description="Inner membrane protein YgaP-like transmembrane" evidence="2">
    <location>
        <begin position="1"/>
        <end position="66"/>
    </location>
</feature>
<reference evidence="3 4" key="2">
    <citation type="journal article" date="2012" name="Environ. Microbiol.">
        <title>Characterization of the first alginolytic operons in a marine bacterium: from their emergence in marine Flavobacteriia to their independent transfers to marine Proteobacteria and human gut Bacteroides.</title>
        <authorList>
            <person name="Thomas F."/>
            <person name="Barbeyron T."/>
            <person name="Tonon T."/>
            <person name="Genicot S."/>
            <person name="Czjzek M."/>
            <person name="Michel G."/>
        </authorList>
    </citation>
    <scope>NUCLEOTIDE SEQUENCE [LARGE SCALE GENOMIC DNA]</scope>
    <source>
        <strain evidence="4">DSM 12802 / CCUG 47099 / CIP 106680 / NCIMB 13871 / Dsij</strain>
    </source>
</reference>
<dbReference type="Pfam" id="PF11127">
    <property type="entry name" value="YgaP-like_TM"/>
    <property type="match status" value="1"/>
</dbReference>
<dbReference type="STRING" id="63186.ZOBELLIA_294"/>
<evidence type="ECO:0000259" key="2">
    <source>
        <dbReference type="Pfam" id="PF11127"/>
    </source>
</evidence>
<name>G0L0E9_ZOBGA</name>
<dbReference type="Proteomes" id="UP000008898">
    <property type="component" value="Chromosome"/>
</dbReference>
<dbReference type="InterPro" id="IPR021309">
    <property type="entry name" value="YgaP-like_TM"/>
</dbReference>